<evidence type="ECO:0000313" key="2">
    <source>
        <dbReference type="EMBL" id="SDM57315.1"/>
    </source>
</evidence>
<dbReference type="Proteomes" id="UP000199682">
    <property type="component" value="Unassembled WGS sequence"/>
</dbReference>
<dbReference type="AlphaFoldDB" id="A0A1G9UCM4"/>
<proteinExistence type="predicted"/>
<name>A0A1G9UCM4_9PSEU</name>
<evidence type="ECO:0000313" key="3">
    <source>
        <dbReference type="Proteomes" id="UP000199682"/>
    </source>
</evidence>
<accession>A0A1G9UCM4</accession>
<evidence type="ECO:0000256" key="1">
    <source>
        <dbReference type="SAM" id="MobiDB-lite"/>
    </source>
</evidence>
<dbReference type="EMBL" id="FNET01000023">
    <property type="protein sequence ID" value="SDM57315.1"/>
    <property type="molecule type" value="Genomic_DNA"/>
</dbReference>
<protein>
    <submittedName>
        <fullName evidence="2">Uncharacterized protein</fullName>
    </submittedName>
</protein>
<gene>
    <name evidence="2" type="ORF">SAMN04488074_123120</name>
</gene>
<sequence>MCRPLRGTQGSRATPWGCRFGTATEAPDSAGAASLCRATKQALEESRCATPPGIRKKSPVTCPRRRVLSELRDVGVASPRGERFPSSKGASCHSPIQPRRVHLLQPLWPPSPVMTGHGVVVTAPGRQRVIKRPKLPRSCSPLPKLRRCCRCGSPGCGVAWRAGRCRAPSSASTCASPPRTFSRSPPVLRGRRRPAVVRRSGGVAGGASKRAAVRKALAPLGAENTFICPFRRNERSSGRVDSGTFGSLRKGRSNGLG</sequence>
<feature type="region of interest" description="Disordered" evidence="1">
    <location>
        <begin position="234"/>
        <end position="257"/>
    </location>
</feature>
<organism evidence="2 3">
    <name type="scientific">Lentzea albidocapillata subsp. violacea</name>
    <dbReference type="NCBI Taxonomy" id="128104"/>
    <lineage>
        <taxon>Bacteria</taxon>
        <taxon>Bacillati</taxon>
        <taxon>Actinomycetota</taxon>
        <taxon>Actinomycetes</taxon>
        <taxon>Pseudonocardiales</taxon>
        <taxon>Pseudonocardiaceae</taxon>
        <taxon>Lentzea</taxon>
    </lineage>
</organism>
<reference evidence="3" key="1">
    <citation type="submission" date="2016-10" db="EMBL/GenBank/DDBJ databases">
        <authorList>
            <person name="Varghese N."/>
            <person name="Submissions S."/>
        </authorList>
    </citation>
    <scope>NUCLEOTIDE SEQUENCE [LARGE SCALE GENOMIC DNA]</scope>
    <source>
        <strain evidence="3">DSM 44796</strain>
    </source>
</reference>